<dbReference type="GO" id="GO:0006531">
    <property type="term" value="P:aspartate metabolic process"/>
    <property type="evidence" value="ECO:0007669"/>
    <property type="project" value="TreeGrafter"/>
</dbReference>
<dbReference type="EMBL" id="VNKI01000002">
    <property type="protein sequence ID" value="TVX82948.1"/>
    <property type="molecule type" value="Genomic_DNA"/>
</dbReference>
<dbReference type="SUPFAM" id="SSF48557">
    <property type="entry name" value="L-aspartase-like"/>
    <property type="match status" value="1"/>
</dbReference>
<dbReference type="InterPro" id="IPR051546">
    <property type="entry name" value="Aspartate_Ammonia-Lyase"/>
</dbReference>
<dbReference type="RefSeq" id="WP_144477577.1">
    <property type="nucleotide sequence ID" value="NZ_VNKI01000002.1"/>
</dbReference>
<gene>
    <name evidence="2" type="ORF">FQP34_05040</name>
</gene>
<dbReference type="InterPro" id="IPR008948">
    <property type="entry name" value="L-Aspartase-like"/>
</dbReference>
<keyword evidence="1" id="KW-0456">Lyase</keyword>
<evidence type="ECO:0000256" key="1">
    <source>
        <dbReference type="ARBA" id="ARBA00023239"/>
    </source>
</evidence>
<reference evidence="2 3" key="1">
    <citation type="submission" date="2019-07" db="EMBL/GenBank/DDBJ databases">
        <title>Genome assembly of Bacillus simplex strain GGC-P6A.</title>
        <authorList>
            <person name="Jennings M.E."/>
            <person name="Barton H.A."/>
        </authorList>
    </citation>
    <scope>NUCLEOTIDE SEQUENCE [LARGE SCALE GENOMIC DNA]</scope>
    <source>
        <strain evidence="2 3">GGC-P6A</strain>
    </source>
</reference>
<dbReference type="GO" id="GO:0005829">
    <property type="term" value="C:cytosol"/>
    <property type="evidence" value="ECO:0007669"/>
    <property type="project" value="TreeGrafter"/>
</dbReference>
<protein>
    <recommendedName>
        <fullName evidence="4">Aspartate ammonia-lyase</fullName>
    </recommendedName>
</protein>
<proteinExistence type="predicted"/>
<evidence type="ECO:0000313" key="2">
    <source>
        <dbReference type="EMBL" id="TVX82948.1"/>
    </source>
</evidence>
<organism evidence="2 3">
    <name type="scientific">Peribacillus simplex</name>
    <dbReference type="NCBI Taxonomy" id="1478"/>
    <lineage>
        <taxon>Bacteria</taxon>
        <taxon>Bacillati</taxon>
        <taxon>Bacillota</taxon>
        <taxon>Bacilli</taxon>
        <taxon>Bacillales</taxon>
        <taxon>Bacillaceae</taxon>
        <taxon>Peribacillus</taxon>
    </lineage>
</organism>
<dbReference type="Gene3D" id="1.10.275.10">
    <property type="entry name" value="Fumarase/aspartase (N-terminal domain)"/>
    <property type="match status" value="1"/>
</dbReference>
<dbReference type="Proteomes" id="UP000317770">
    <property type="component" value="Unassembled WGS sequence"/>
</dbReference>
<sequence>MSTIHINHNVRIEKDFLGSKQVPVHAYYGIQTLRAVENFPITGYPYEMTNPGISGAELFDRS</sequence>
<name>A0A8B5Y2B2_9BACI</name>
<accession>A0A8B5Y2B2</accession>
<dbReference type="PANTHER" id="PTHR42696">
    <property type="entry name" value="ASPARTATE AMMONIA-LYASE"/>
    <property type="match status" value="1"/>
</dbReference>
<dbReference type="InterPro" id="IPR024083">
    <property type="entry name" value="Fumarase/histidase_N"/>
</dbReference>
<dbReference type="PANTHER" id="PTHR42696:SF2">
    <property type="entry name" value="ASPARTATE AMMONIA-LYASE"/>
    <property type="match status" value="1"/>
</dbReference>
<dbReference type="GO" id="GO:0008797">
    <property type="term" value="F:aspartate ammonia-lyase activity"/>
    <property type="evidence" value="ECO:0007669"/>
    <property type="project" value="TreeGrafter"/>
</dbReference>
<comment type="caution">
    <text evidence="2">The sequence shown here is derived from an EMBL/GenBank/DDBJ whole genome shotgun (WGS) entry which is preliminary data.</text>
</comment>
<dbReference type="AlphaFoldDB" id="A0A8B5Y2B2"/>
<evidence type="ECO:0000313" key="3">
    <source>
        <dbReference type="Proteomes" id="UP000317770"/>
    </source>
</evidence>
<evidence type="ECO:0008006" key="4">
    <source>
        <dbReference type="Google" id="ProtNLM"/>
    </source>
</evidence>